<evidence type="ECO:0000256" key="5">
    <source>
        <dbReference type="SAM" id="MobiDB-lite"/>
    </source>
</evidence>
<evidence type="ECO:0000256" key="1">
    <source>
        <dbReference type="ARBA" id="ARBA00007996"/>
    </source>
</evidence>
<dbReference type="InterPro" id="IPR053384">
    <property type="entry name" value="SAM-dep_methyltransferase"/>
</dbReference>
<feature type="compositionally biased region" description="Basic and acidic residues" evidence="5">
    <location>
        <begin position="8"/>
        <end position="20"/>
    </location>
</feature>
<dbReference type="OrthoDB" id="10050085at2759"/>
<keyword evidence="7" id="KW-1185">Reference proteome</keyword>
<evidence type="ECO:0000313" key="6">
    <source>
        <dbReference type="EMBL" id="CDW52703.1"/>
    </source>
</evidence>
<reference evidence="6" key="1">
    <citation type="submission" date="2014-01" db="EMBL/GenBank/DDBJ databases">
        <authorList>
            <person name="Aslett M."/>
        </authorList>
    </citation>
    <scope>NUCLEOTIDE SEQUENCE</scope>
</reference>
<dbReference type="Pfam" id="PF01234">
    <property type="entry name" value="NNMT_PNMT_TEMT"/>
    <property type="match status" value="1"/>
</dbReference>
<evidence type="ECO:0000256" key="4">
    <source>
        <dbReference type="ARBA" id="ARBA00022691"/>
    </source>
</evidence>
<sequence length="275" mass="31730">MFGQSAKNDGDKKTSEESDKTMDMLTRDDYQWAFDPYAYLNAFYSRYTIRLYPMEDSAMTMVLSLLPIVAARLPRCRRLLDIGSGPTVHVPIVFRRKVDEIYLSDYLPQNRELLRKWLRNDESFDWSVIVRFLLCQEADHNCAVDQAETQAKLKVQSVLACDILSANVIEPSDVGSDFDIVTSFFCIEYAVRTHAEYCRALSNVTGLVKMGGYLVLAGVLSETWYQFGGRRFSCYRLDENELFSLLNQCGMDTREQQLIYYNHCDVFLLVGKRIL</sequence>
<keyword evidence="2" id="KW-0489">Methyltransferase</keyword>
<dbReference type="PROSITE" id="PS51681">
    <property type="entry name" value="SAM_MT_NNMT_PNMT_TEMT"/>
    <property type="match status" value="1"/>
</dbReference>
<dbReference type="GO" id="GO:0032259">
    <property type="term" value="P:methylation"/>
    <property type="evidence" value="ECO:0007669"/>
    <property type="project" value="UniProtKB-KW"/>
</dbReference>
<gene>
    <name evidence="6" type="ORF">TTRE_0000096501</name>
</gene>
<keyword evidence="4" id="KW-0949">S-adenosyl-L-methionine</keyword>
<evidence type="ECO:0000256" key="3">
    <source>
        <dbReference type="ARBA" id="ARBA00022679"/>
    </source>
</evidence>
<dbReference type="EMBL" id="HG805829">
    <property type="protein sequence ID" value="CDW52703.1"/>
    <property type="molecule type" value="Genomic_DNA"/>
</dbReference>
<dbReference type="PANTHER" id="PTHR10867">
    <property type="entry name" value="NNMT/PNMT/TEMT FAMILY MEMBER"/>
    <property type="match status" value="1"/>
</dbReference>
<accession>A0A077YZ31</accession>
<dbReference type="PANTHER" id="PTHR10867:SF17">
    <property type="entry name" value="NICOTINAMIDE N-METHYLTRANSFERASE"/>
    <property type="match status" value="1"/>
</dbReference>
<evidence type="ECO:0000313" key="7">
    <source>
        <dbReference type="Proteomes" id="UP000030665"/>
    </source>
</evidence>
<dbReference type="SUPFAM" id="SSF53335">
    <property type="entry name" value="S-adenosyl-L-methionine-dependent methyltransferases"/>
    <property type="match status" value="1"/>
</dbReference>
<dbReference type="AlphaFoldDB" id="A0A077YZ31"/>
<name>A0A077YZ31_TRITR</name>
<dbReference type="GO" id="GO:0005829">
    <property type="term" value="C:cytosol"/>
    <property type="evidence" value="ECO:0007669"/>
    <property type="project" value="TreeGrafter"/>
</dbReference>
<evidence type="ECO:0000256" key="2">
    <source>
        <dbReference type="ARBA" id="ARBA00022603"/>
    </source>
</evidence>
<keyword evidence="3" id="KW-0808">Transferase</keyword>
<organism evidence="6 7">
    <name type="scientific">Trichuris trichiura</name>
    <name type="common">Whipworm</name>
    <name type="synonym">Trichocephalus trichiurus</name>
    <dbReference type="NCBI Taxonomy" id="36087"/>
    <lineage>
        <taxon>Eukaryota</taxon>
        <taxon>Metazoa</taxon>
        <taxon>Ecdysozoa</taxon>
        <taxon>Nematoda</taxon>
        <taxon>Enoplea</taxon>
        <taxon>Dorylaimia</taxon>
        <taxon>Trichinellida</taxon>
        <taxon>Trichuridae</taxon>
        <taxon>Trichuris</taxon>
    </lineage>
</organism>
<dbReference type="Proteomes" id="UP000030665">
    <property type="component" value="Unassembled WGS sequence"/>
</dbReference>
<comment type="similarity">
    <text evidence="1">Belongs to the class I-like SAM-binding methyltransferase superfamily. NNMT/PNMT/TEMT family.</text>
</comment>
<protein>
    <submittedName>
        <fullName evidence="6">NNMT PNMT TEMT domain containing protein</fullName>
    </submittedName>
</protein>
<dbReference type="Gene3D" id="3.40.50.150">
    <property type="entry name" value="Vaccinia Virus protein VP39"/>
    <property type="match status" value="1"/>
</dbReference>
<dbReference type="GO" id="GO:0008170">
    <property type="term" value="F:N-methyltransferase activity"/>
    <property type="evidence" value="ECO:0007669"/>
    <property type="project" value="TreeGrafter"/>
</dbReference>
<proteinExistence type="inferred from homology"/>
<dbReference type="InterPro" id="IPR029063">
    <property type="entry name" value="SAM-dependent_MTases_sf"/>
</dbReference>
<dbReference type="InterPro" id="IPR000940">
    <property type="entry name" value="NNMT_TEMT_trans"/>
</dbReference>
<dbReference type="STRING" id="36087.A0A077YZ31"/>
<dbReference type="NCBIfam" id="NF041360">
    <property type="entry name" value="GntF_guanitoxin"/>
    <property type="match status" value="1"/>
</dbReference>
<reference evidence="6" key="2">
    <citation type="submission" date="2014-03" db="EMBL/GenBank/DDBJ databases">
        <title>The whipworm genome and dual-species transcriptomics of an intimate host-pathogen interaction.</title>
        <authorList>
            <person name="Foth B.J."/>
            <person name="Tsai I.J."/>
            <person name="Reid A.J."/>
            <person name="Bancroft A.J."/>
            <person name="Nichol S."/>
            <person name="Tracey A."/>
            <person name="Holroyd N."/>
            <person name="Cotton J.A."/>
            <person name="Stanley E.J."/>
            <person name="Zarowiecki M."/>
            <person name="Liu J.Z."/>
            <person name="Huckvale T."/>
            <person name="Cooper P.J."/>
            <person name="Grencis R.K."/>
            <person name="Berriman M."/>
        </authorList>
    </citation>
    <scope>NUCLEOTIDE SEQUENCE [LARGE SCALE GENOMIC DNA]</scope>
</reference>
<feature type="region of interest" description="Disordered" evidence="5">
    <location>
        <begin position="1"/>
        <end position="20"/>
    </location>
</feature>